<dbReference type="Proteomes" id="UP001497680">
    <property type="component" value="Unassembled WGS sequence"/>
</dbReference>
<sequence>MATWESQQTINSTPQVKFEASPAESLMSVPGDMYPSLFATSSTMNSLESIMTPPSFASDDRETASEASCSPAPESSEKKPTKKRKSWGQVLPEPKTNLPPRKRAKTEDEKEQRRVERVLRNRRAAQSSRERKRQEVEALEQRNRILEEQLANQQKTNEMLMDELNKLRQGSGASRGTSPFDSFQPSPLTLSQPLFGSSQDGSSQDKSGMINDFILMPEQDGTVDPASLSPELTPISDDNTPQTSMAEHAATAATSTATSSDVTQHPAAVLCDLQCPSVEVPQSWLASRQPSPQALSLFLQLQTLVTASSVMLSAFQHPMTLIRGALKANLALLPTPSILSTIIWLVTRPPNFRASTSTNSSATMSSAAQLQARPREATRSSKNRNRPSASSTLRIKTLQKLLTSSPILARPLLDATMELLRLVSKKGCDDRVEELAVGSPGIKGDRSRGPRMWPEGTSLPSRETLLALSWAIKVEERKLTKSVSVSKEEATIVSPSPSSRPGSSSVPGKTSNQNFVLSVASPSLS</sequence>
<name>A0ACC0CX26_9PEZI</name>
<protein>
    <submittedName>
        <fullName evidence="1">Uncharacterized protein</fullName>
    </submittedName>
</protein>
<evidence type="ECO:0000313" key="2">
    <source>
        <dbReference type="Proteomes" id="UP001497680"/>
    </source>
</evidence>
<organism evidence="1 2">
    <name type="scientific">Hypoxylon rubiginosum</name>
    <dbReference type="NCBI Taxonomy" id="110542"/>
    <lineage>
        <taxon>Eukaryota</taxon>
        <taxon>Fungi</taxon>
        <taxon>Dikarya</taxon>
        <taxon>Ascomycota</taxon>
        <taxon>Pezizomycotina</taxon>
        <taxon>Sordariomycetes</taxon>
        <taxon>Xylariomycetidae</taxon>
        <taxon>Xylariales</taxon>
        <taxon>Hypoxylaceae</taxon>
        <taxon>Hypoxylon</taxon>
    </lineage>
</organism>
<gene>
    <name evidence="1" type="ORF">F4821DRAFT_241750</name>
</gene>
<dbReference type="EMBL" id="MU394330">
    <property type="protein sequence ID" value="KAI6085033.1"/>
    <property type="molecule type" value="Genomic_DNA"/>
</dbReference>
<accession>A0ACC0CX26</accession>
<proteinExistence type="predicted"/>
<keyword evidence="2" id="KW-1185">Reference proteome</keyword>
<reference evidence="1 2" key="1">
    <citation type="journal article" date="2022" name="New Phytol.">
        <title>Ecological generalism drives hyperdiversity of secondary metabolite gene clusters in xylarialean endophytes.</title>
        <authorList>
            <person name="Franco M.E.E."/>
            <person name="Wisecaver J.H."/>
            <person name="Arnold A.E."/>
            <person name="Ju Y.M."/>
            <person name="Slot J.C."/>
            <person name="Ahrendt S."/>
            <person name="Moore L.P."/>
            <person name="Eastman K.E."/>
            <person name="Scott K."/>
            <person name="Konkel Z."/>
            <person name="Mondo S.J."/>
            <person name="Kuo A."/>
            <person name="Hayes R.D."/>
            <person name="Haridas S."/>
            <person name="Andreopoulos B."/>
            <person name="Riley R."/>
            <person name="LaButti K."/>
            <person name="Pangilinan J."/>
            <person name="Lipzen A."/>
            <person name="Amirebrahimi M."/>
            <person name="Yan J."/>
            <person name="Adam C."/>
            <person name="Keymanesh K."/>
            <person name="Ng V."/>
            <person name="Louie K."/>
            <person name="Northen T."/>
            <person name="Drula E."/>
            <person name="Henrissat B."/>
            <person name="Hsieh H.M."/>
            <person name="Youens-Clark K."/>
            <person name="Lutzoni F."/>
            <person name="Miadlikowska J."/>
            <person name="Eastwood D.C."/>
            <person name="Hamelin R.C."/>
            <person name="Grigoriev I.V."/>
            <person name="U'Ren J.M."/>
        </authorList>
    </citation>
    <scope>NUCLEOTIDE SEQUENCE [LARGE SCALE GENOMIC DNA]</scope>
    <source>
        <strain evidence="1 2">ER1909</strain>
    </source>
</reference>
<evidence type="ECO:0000313" key="1">
    <source>
        <dbReference type="EMBL" id="KAI6085033.1"/>
    </source>
</evidence>
<comment type="caution">
    <text evidence="1">The sequence shown here is derived from an EMBL/GenBank/DDBJ whole genome shotgun (WGS) entry which is preliminary data.</text>
</comment>